<evidence type="ECO:0000256" key="7">
    <source>
        <dbReference type="ARBA" id="ARBA00022989"/>
    </source>
</evidence>
<dbReference type="Pfam" id="PF01061">
    <property type="entry name" value="ABC2_membrane"/>
    <property type="match status" value="1"/>
</dbReference>
<feature type="transmembrane region" description="Helical" evidence="9">
    <location>
        <begin position="177"/>
        <end position="195"/>
    </location>
</feature>
<keyword evidence="5" id="KW-0997">Cell inner membrane</keyword>
<evidence type="ECO:0000256" key="1">
    <source>
        <dbReference type="ARBA" id="ARBA00004429"/>
    </source>
</evidence>
<proteinExistence type="inferred from homology"/>
<dbReference type="PROSITE" id="PS51012">
    <property type="entry name" value="ABC_TM2"/>
    <property type="match status" value="1"/>
</dbReference>
<dbReference type="Proteomes" id="UP000612899">
    <property type="component" value="Unassembled WGS sequence"/>
</dbReference>
<reference evidence="11" key="1">
    <citation type="submission" date="2021-01" db="EMBL/GenBank/DDBJ databases">
        <title>Whole genome shotgun sequence of Rhizocola hellebori NBRC 109834.</title>
        <authorList>
            <person name="Komaki H."/>
            <person name="Tamura T."/>
        </authorList>
    </citation>
    <scope>NUCLEOTIDE SEQUENCE</scope>
    <source>
        <strain evidence="11">NBRC 109834</strain>
    </source>
</reference>
<gene>
    <name evidence="11" type="ORF">Rhe02_94430</name>
</gene>
<keyword evidence="3 9" id="KW-0813">Transport</keyword>
<evidence type="ECO:0000256" key="2">
    <source>
        <dbReference type="ARBA" id="ARBA00007783"/>
    </source>
</evidence>
<keyword evidence="12" id="KW-1185">Reference proteome</keyword>
<evidence type="ECO:0000256" key="3">
    <source>
        <dbReference type="ARBA" id="ARBA00022448"/>
    </source>
</evidence>
<dbReference type="AlphaFoldDB" id="A0A8J3QLS1"/>
<protein>
    <recommendedName>
        <fullName evidence="9">Transport permease protein</fullName>
    </recommendedName>
</protein>
<dbReference type="RefSeq" id="WP_203915094.1">
    <property type="nucleotide sequence ID" value="NZ_BONY01000130.1"/>
</dbReference>
<feature type="transmembrane region" description="Helical" evidence="9">
    <location>
        <begin position="237"/>
        <end position="257"/>
    </location>
</feature>
<comment type="subcellular location">
    <subcellularLocation>
        <location evidence="1">Cell inner membrane</location>
        <topology evidence="1">Multi-pass membrane protein</topology>
    </subcellularLocation>
    <subcellularLocation>
        <location evidence="9">Cell membrane</location>
        <topology evidence="9">Multi-pass membrane protein</topology>
    </subcellularLocation>
</comment>
<keyword evidence="8 9" id="KW-0472">Membrane</keyword>
<keyword evidence="6 9" id="KW-0812">Transmembrane</keyword>
<dbReference type="PANTHER" id="PTHR30413:SF8">
    <property type="entry name" value="TRANSPORT PERMEASE PROTEIN"/>
    <property type="match status" value="1"/>
</dbReference>
<dbReference type="InterPro" id="IPR013525">
    <property type="entry name" value="ABC2_TM"/>
</dbReference>
<feature type="transmembrane region" description="Helical" evidence="9">
    <location>
        <begin position="31"/>
        <end position="51"/>
    </location>
</feature>
<dbReference type="GO" id="GO:0005886">
    <property type="term" value="C:plasma membrane"/>
    <property type="evidence" value="ECO:0007669"/>
    <property type="project" value="UniProtKB-SubCell"/>
</dbReference>
<dbReference type="GO" id="GO:0140359">
    <property type="term" value="F:ABC-type transporter activity"/>
    <property type="evidence" value="ECO:0007669"/>
    <property type="project" value="InterPro"/>
</dbReference>
<feature type="transmembrane region" description="Helical" evidence="9">
    <location>
        <begin position="146"/>
        <end position="165"/>
    </location>
</feature>
<sequence length="268" mass="30141">MGHSVAAVWDNRTVLRVLVHRDLTLKYQQSILGYLWSLIEPLSMAVIYWFIFGLLFDTQLVDGGSYPMFIISGIFAWAWFNSAINESTTALTAQSRLVTTINLPRQVFPIGKVLGRFAEFLAGVPILLGAAYLFNGEVTWRTFVGLPLAVALQFLLLIGISLLLSSVTVMLRDVERFVRLFVRVLFYAAPIIYPLDKVYESEALPGWAKRLYLADPMVGIFQLYHSAWFPHEWPSTALLTTAVVGTLAVLALGIWVFRQLEPAVLKEL</sequence>
<evidence type="ECO:0000256" key="4">
    <source>
        <dbReference type="ARBA" id="ARBA00022475"/>
    </source>
</evidence>
<evidence type="ECO:0000259" key="10">
    <source>
        <dbReference type="PROSITE" id="PS51012"/>
    </source>
</evidence>
<feature type="domain" description="ABC transmembrane type-2" evidence="10">
    <location>
        <begin position="32"/>
        <end position="260"/>
    </location>
</feature>
<dbReference type="GO" id="GO:0015920">
    <property type="term" value="P:lipopolysaccharide transport"/>
    <property type="evidence" value="ECO:0007669"/>
    <property type="project" value="TreeGrafter"/>
</dbReference>
<evidence type="ECO:0000256" key="5">
    <source>
        <dbReference type="ARBA" id="ARBA00022519"/>
    </source>
</evidence>
<evidence type="ECO:0000256" key="6">
    <source>
        <dbReference type="ARBA" id="ARBA00022692"/>
    </source>
</evidence>
<comment type="caution">
    <text evidence="11">The sequence shown here is derived from an EMBL/GenBank/DDBJ whole genome shotgun (WGS) entry which is preliminary data.</text>
</comment>
<comment type="similarity">
    <text evidence="2 9">Belongs to the ABC-2 integral membrane protein family.</text>
</comment>
<evidence type="ECO:0000313" key="12">
    <source>
        <dbReference type="Proteomes" id="UP000612899"/>
    </source>
</evidence>
<feature type="transmembrane region" description="Helical" evidence="9">
    <location>
        <begin position="63"/>
        <end position="80"/>
    </location>
</feature>
<evidence type="ECO:0000313" key="11">
    <source>
        <dbReference type="EMBL" id="GIH11376.1"/>
    </source>
</evidence>
<dbReference type="PANTHER" id="PTHR30413">
    <property type="entry name" value="INNER MEMBRANE TRANSPORT PERMEASE"/>
    <property type="match status" value="1"/>
</dbReference>
<evidence type="ECO:0000256" key="9">
    <source>
        <dbReference type="RuleBase" id="RU361157"/>
    </source>
</evidence>
<keyword evidence="4 9" id="KW-1003">Cell membrane</keyword>
<dbReference type="EMBL" id="BONY01000130">
    <property type="protein sequence ID" value="GIH11376.1"/>
    <property type="molecule type" value="Genomic_DNA"/>
</dbReference>
<accession>A0A8J3QLS1</accession>
<dbReference type="InterPro" id="IPR047817">
    <property type="entry name" value="ABC2_TM_bact-type"/>
</dbReference>
<keyword evidence="7 9" id="KW-1133">Transmembrane helix</keyword>
<organism evidence="11 12">
    <name type="scientific">Rhizocola hellebori</name>
    <dbReference type="NCBI Taxonomy" id="1392758"/>
    <lineage>
        <taxon>Bacteria</taxon>
        <taxon>Bacillati</taxon>
        <taxon>Actinomycetota</taxon>
        <taxon>Actinomycetes</taxon>
        <taxon>Micromonosporales</taxon>
        <taxon>Micromonosporaceae</taxon>
        <taxon>Rhizocola</taxon>
    </lineage>
</organism>
<feature type="transmembrane region" description="Helical" evidence="9">
    <location>
        <begin position="113"/>
        <end position="134"/>
    </location>
</feature>
<evidence type="ECO:0000256" key="8">
    <source>
        <dbReference type="ARBA" id="ARBA00023136"/>
    </source>
</evidence>
<name>A0A8J3QLS1_9ACTN</name>